<keyword evidence="2" id="KW-1185">Reference proteome</keyword>
<dbReference type="EMBL" id="AGEI01000011">
    <property type="protein sequence ID" value="EHR35684.1"/>
    <property type="molecule type" value="Genomic_DNA"/>
</dbReference>
<dbReference type="RefSeq" id="WP_005397413.1">
    <property type="nucleotide sequence ID" value="NZ_JH601088.1"/>
</dbReference>
<reference evidence="1 2" key="1">
    <citation type="submission" date="2012-01" db="EMBL/GenBank/DDBJ databases">
        <title>The Genome Sequence of Helcococcus kunzii ATCC 51366.</title>
        <authorList>
            <consortium name="The Broad Institute Genome Sequencing Platform"/>
            <person name="Earl A."/>
            <person name="Ward D."/>
            <person name="Feldgarden M."/>
            <person name="Gevers D."/>
            <person name="Huys G."/>
            <person name="Young S.K."/>
            <person name="Zeng Q."/>
            <person name="Gargeya S."/>
            <person name="Fitzgerald M."/>
            <person name="Haas B."/>
            <person name="Abouelleil A."/>
            <person name="Alvarado L."/>
            <person name="Arachchi H.M."/>
            <person name="Berlin A."/>
            <person name="Chapman S.B."/>
            <person name="Gearin G."/>
            <person name="Goldberg J."/>
            <person name="Griggs A."/>
            <person name="Gujja S."/>
            <person name="Hansen M."/>
            <person name="Heiman D."/>
            <person name="Howarth C."/>
            <person name="Larimer J."/>
            <person name="Lui A."/>
            <person name="MacDonald P.J.P."/>
            <person name="McCowen C."/>
            <person name="Montmayeur A."/>
            <person name="Murphy C."/>
            <person name="Neiman D."/>
            <person name="Pearson M."/>
            <person name="Priest M."/>
            <person name="Roberts A."/>
            <person name="Saif S."/>
            <person name="Shea T."/>
            <person name="Sisk P."/>
            <person name="Stolte C."/>
            <person name="Sykes S."/>
            <person name="Wortman J."/>
            <person name="Nusbaum C."/>
            <person name="Birren B."/>
        </authorList>
    </citation>
    <scope>NUCLEOTIDE SEQUENCE [LARGE SCALE GENOMIC DNA]</scope>
    <source>
        <strain evidence="1 2">ATCC 51366</strain>
    </source>
</reference>
<evidence type="ECO:0000313" key="1">
    <source>
        <dbReference type="EMBL" id="EHR35684.1"/>
    </source>
</evidence>
<dbReference type="Proteomes" id="UP000004191">
    <property type="component" value="Unassembled WGS sequence"/>
</dbReference>
<dbReference type="AlphaFoldDB" id="H3NM14"/>
<evidence type="ECO:0000313" key="2">
    <source>
        <dbReference type="Proteomes" id="UP000004191"/>
    </source>
</evidence>
<dbReference type="OrthoDB" id="2186786at2"/>
<organism evidence="1 2">
    <name type="scientific">Helcococcus kunzii ATCC 51366</name>
    <dbReference type="NCBI Taxonomy" id="883114"/>
    <lineage>
        <taxon>Bacteria</taxon>
        <taxon>Bacillati</taxon>
        <taxon>Bacillota</taxon>
        <taxon>Tissierellia</taxon>
        <taxon>Tissierellales</taxon>
        <taxon>Peptoniphilaceae</taxon>
        <taxon>Helcococcus</taxon>
    </lineage>
</organism>
<accession>H3NM14</accession>
<dbReference type="GeneID" id="96998385"/>
<sequence length="94" mass="11736">MIKPIKNFYRKLFKTVYHKGYIIEFNKDRRYKFKEFIPEINSIGTWIVKNDNLWICTSSITNKNDFLEQFIKLTKIKKEYFKIEEKYYPFILKY</sequence>
<protein>
    <submittedName>
        <fullName evidence="1">Uncharacterized protein</fullName>
    </submittedName>
</protein>
<dbReference type="InterPro" id="IPR024979">
    <property type="entry name" value="DUF3884"/>
</dbReference>
<comment type="caution">
    <text evidence="1">The sequence shown here is derived from an EMBL/GenBank/DDBJ whole genome shotgun (WGS) entry which is preliminary data.</text>
</comment>
<dbReference type="STRING" id="883114.HMPREF9709_00375"/>
<gene>
    <name evidence="1" type="ORF">HMPREF9709_00375</name>
</gene>
<name>H3NM14_9FIRM</name>
<dbReference type="HOGENOM" id="CLU_2382154_0_0_9"/>
<dbReference type="Pfam" id="PF13024">
    <property type="entry name" value="DUF3884"/>
    <property type="match status" value="1"/>
</dbReference>
<proteinExistence type="predicted"/>